<dbReference type="PROSITE" id="PS51104">
    <property type="entry name" value="PTS_EIIC_TYPE_2"/>
    <property type="match status" value="1"/>
</dbReference>
<dbReference type="InterPro" id="IPR050864">
    <property type="entry name" value="Bacterial_PTS_Sugar_Transport"/>
</dbReference>
<comment type="subcellular location">
    <subcellularLocation>
        <location evidence="1">Cell inner membrane</location>
        <topology evidence="1">Multi-pass membrane protein</topology>
    </subcellularLocation>
</comment>
<feature type="transmembrane region" description="Helical" evidence="9">
    <location>
        <begin position="251"/>
        <end position="272"/>
    </location>
</feature>
<keyword evidence="5" id="KW-0598">Phosphotransferase system</keyword>
<keyword evidence="6 9" id="KW-0812">Transmembrane</keyword>
<dbReference type="InterPro" id="IPR013014">
    <property type="entry name" value="PTS_EIIC_2"/>
</dbReference>
<evidence type="ECO:0000256" key="9">
    <source>
        <dbReference type="SAM" id="Phobius"/>
    </source>
</evidence>
<evidence type="ECO:0000256" key="4">
    <source>
        <dbReference type="ARBA" id="ARBA00022597"/>
    </source>
</evidence>
<dbReference type="GO" id="GO:0005351">
    <property type="term" value="F:carbohydrate:proton symporter activity"/>
    <property type="evidence" value="ECO:0007669"/>
    <property type="project" value="InterPro"/>
</dbReference>
<dbReference type="NCBIfam" id="TIGR01427">
    <property type="entry name" value="PTS_IIC_fructo"/>
    <property type="match status" value="1"/>
</dbReference>
<feature type="transmembrane region" description="Helical" evidence="9">
    <location>
        <begin position="56"/>
        <end position="79"/>
    </location>
</feature>
<accession>A0AAW6CPV7</accession>
<feature type="transmembrane region" description="Helical" evidence="9">
    <location>
        <begin position="216"/>
        <end position="239"/>
    </location>
</feature>
<evidence type="ECO:0000313" key="11">
    <source>
        <dbReference type="EMBL" id="MDB7982594.1"/>
    </source>
</evidence>
<dbReference type="PANTHER" id="PTHR30505">
    <property type="entry name" value="FRUCTOSE-LIKE PERMEASE"/>
    <property type="match status" value="1"/>
</dbReference>
<dbReference type="Proteomes" id="UP001212981">
    <property type="component" value="Unassembled WGS sequence"/>
</dbReference>
<name>A0AAW6CPV7_9FIRM</name>
<dbReference type="PANTHER" id="PTHR30505:SF0">
    <property type="entry name" value="FRUCTOSE-LIKE PTS SYSTEM EIIBC COMPONENT-RELATED"/>
    <property type="match status" value="1"/>
</dbReference>
<dbReference type="GO" id="GO:0008982">
    <property type="term" value="F:protein-N(PI)-phosphohistidine-sugar phosphotransferase activity"/>
    <property type="evidence" value="ECO:0007669"/>
    <property type="project" value="InterPro"/>
</dbReference>
<evidence type="ECO:0000256" key="8">
    <source>
        <dbReference type="ARBA" id="ARBA00023136"/>
    </source>
</evidence>
<proteinExistence type="predicted"/>
<sequence length="347" mass="35814">MKNTLQEIKESLLTGVSYMLPFVISGGILIAIGFLIGGYNIPNDVAQGGNFASTIFWLGKAAFGLMVPILGAFVAYSIADKPGIAVGMVGAWMATDPWGLGQASGFLGGLLAGIIAGYLTNLLKKIPVPASLRSLLPTLIIPVLGVGIIGLLMYYVIGWPIAALTGALTDFLNNMGTGNMLILGIVQGCMLAFDMGGPCNKVAYAFALAAMDTGNFMPMAANFIGSMTPPLGLAIAILVSKNKFNDADRAAVPGLIAGALAMITEFAIPFAAANPLQVIPSLMAGSAVGCALSYMFGLTMQAPHGGLFVIFALNNIILFLVALLIGGLVTAGVLLLLKKPVDQSIED</sequence>
<evidence type="ECO:0000256" key="1">
    <source>
        <dbReference type="ARBA" id="ARBA00004429"/>
    </source>
</evidence>
<keyword evidence="8 9" id="KW-0472">Membrane</keyword>
<dbReference type="InterPro" id="IPR003352">
    <property type="entry name" value="PTS_EIIC"/>
</dbReference>
<dbReference type="RefSeq" id="WP_195223028.1">
    <property type="nucleotide sequence ID" value="NZ_JADNBU010000041.1"/>
</dbReference>
<comment type="caution">
    <text evidence="11">The sequence shown here is derived from an EMBL/GenBank/DDBJ whole genome shotgun (WGS) entry which is preliminary data.</text>
</comment>
<keyword evidence="3" id="KW-1003">Cell membrane</keyword>
<keyword evidence="4" id="KW-0762">Sugar transport</keyword>
<dbReference type="GO" id="GO:0005886">
    <property type="term" value="C:plasma membrane"/>
    <property type="evidence" value="ECO:0007669"/>
    <property type="project" value="UniProtKB-SubCell"/>
</dbReference>
<keyword evidence="2" id="KW-0813">Transport</keyword>
<reference evidence="11" key="1">
    <citation type="submission" date="2023-01" db="EMBL/GenBank/DDBJ databases">
        <title>Human gut microbiome strain richness.</title>
        <authorList>
            <person name="Chen-Liaw A."/>
        </authorList>
    </citation>
    <scope>NUCLEOTIDE SEQUENCE</scope>
    <source>
        <strain evidence="11">D8_m1001271B151109d0_201107</strain>
    </source>
</reference>
<evidence type="ECO:0000256" key="6">
    <source>
        <dbReference type="ARBA" id="ARBA00022692"/>
    </source>
</evidence>
<feature type="transmembrane region" description="Helical" evidence="9">
    <location>
        <begin position="139"/>
        <end position="157"/>
    </location>
</feature>
<dbReference type="GO" id="GO:0090563">
    <property type="term" value="F:protein-phosphocysteine-sugar phosphotransferase activity"/>
    <property type="evidence" value="ECO:0007669"/>
    <property type="project" value="TreeGrafter"/>
</dbReference>
<organism evidence="11 12">
    <name type="scientific">Faecalicoccus pleomorphus</name>
    <dbReference type="NCBI Taxonomy" id="1323"/>
    <lineage>
        <taxon>Bacteria</taxon>
        <taxon>Bacillati</taxon>
        <taxon>Bacillota</taxon>
        <taxon>Erysipelotrichia</taxon>
        <taxon>Erysipelotrichales</taxon>
        <taxon>Erysipelotrichaceae</taxon>
        <taxon>Faecalicoccus</taxon>
    </lineage>
</organism>
<evidence type="ECO:0000256" key="5">
    <source>
        <dbReference type="ARBA" id="ARBA00022683"/>
    </source>
</evidence>
<dbReference type="GO" id="GO:0009401">
    <property type="term" value="P:phosphoenolpyruvate-dependent sugar phosphotransferase system"/>
    <property type="evidence" value="ECO:0007669"/>
    <property type="project" value="UniProtKB-KW"/>
</dbReference>
<evidence type="ECO:0000256" key="7">
    <source>
        <dbReference type="ARBA" id="ARBA00022989"/>
    </source>
</evidence>
<feature type="transmembrane region" description="Helical" evidence="9">
    <location>
        <begin position="100"/>
        <end position="119"/>
    </location>
</feature>
<gene>
    <name evidence="11" type="ORF">PND82_07175</name>
</gene>
<protein>
    <submittedName>
        <fullName evidence="11">PTS fructose transporter subunit IIC</fullName>
    </submittedName>
</protein>
<feature type="domain" description="PTS EIIC type-2" evidence="10">
    <location>
        <begin position="8"/>
        <end position="347"/>
    </location>
</feature>
<evidence type="ECO:0000259" key="10">
    <source>
        <dbReference type="PROSITE" id="PS51104"/>
    </source>
</evidence>
<evidence type="ECO:0000256" key="3">
    <source>
        <dbReference type="ARBA" id="ARBA00022475"/>
    </source>
</evidence>
<dbReference type="AlphaFoldDB" id="A0AAW6CPV7"/>
<feature type="transmembrane region" description="Helical" evidence="9">
    <location>
        <begin position="278"/>
        <end position="296"/>
    </location>
</feature>
<feature type="transmembrane region" description="Helical" evidence="9">
    <location>
        <begin position="178"/>
        <end position="196"/>
    </location>
</feature>
<feature type="transmembrane region" description="Helical" evidence="9">
    <location>
        <begin position="12"/>
        <end position="36"/>
    </location>
</feature>
<dbReference type="Pfam" id="PF02378">
    <property type="entry name" value="PTS_EIIC"/>
    <property type="match status" value="1"/>
</dbReference>
<evidence type="ECO:0000313" key="12">
    <source>
        <dbReference type="Proteomes" id="UP001212981"/>
    </source>
</evidence>
<dbReference type="EMBL" id="JAQLXO010000011">
    <property type="protein sequence ID" value="MDB7982594.1"/>
    <property type="molecule type" value="Genomic_DNA"/>
</dbReference>
<feature type="transmembrane region" description="Helical" evidence="9">
    <location>
        <begin position="308"/>
        <end position="337"/>
    </location>
</feature>
<keyword evidence="7 9" id="KW-1133">Transmembrane helix</keyword>
<evidence type="ECO:0000256" key="2">
    <source>
        <dbReference type="ARBA" id="ARBA00022448"/>
    </source>
</evidence>
<dbReference type="InterPro" id="IPR006327">
    <property type="entry name" value="PTS_IIC_fruc"/>
</dbReference>